<dbReference type="PROSITE" id="PS00022">
    <property type="entry name" value="EGF_1"/>
    <property type="match status" value="1"/>
</dbReference>
<feature type="disulfide bond" evidence="24">
    <location>
        <begin position="278"/>
        <end position="305"/>
    </location>
</feature>
<evidence type="ECO:0000256" key="22">
    <source>
        <dbReference type="ARBA" id="ARBA00045695"/>
    </source>
</evidence>
<keyword evidence="7" id="KW-0479">Metal-binding</keyword>
<dbReference type="InterPro" id="IPR001304">
    <property type="entry name" value="C-type_lectin-like"/>
</dbReference>
<evidence type="ECO:0000256" key="16">
    <source>
        <dbReference type="ARBA" id="ARBA00023180"/>
    </source>
</evidence>
<feature type="disulfide bond" evidence="24">
    <location>
        <begin position="464"/>
        <end position="491"/>
    </location>
</feature>
<feature type="domain" description="Sushi" evidence="28">
    <location>
        <begin position="494"/>
        <end position="555"/>
    </location>
</feature>
<dbReference type="InterPro" id="IPR033991">
    <property type="entry name" value="Selectin_CTLD"/>
</dbReference>
<evidence type="ECO:0000256" key="8">
    <source>
        <dbReference type="ARBA" id="ARBA00022729"/>
    </source>
</evidence>
<feature type="domain" description="Sushi" evidence="28">
    <location>
        <begin position="618"/>
        <end position="676"/>
    </location>
</feature>
<feature type="non-terminal residue" evidence="29">
    <location>
        <position position="1"/>
    </location>
</feature>
<dbReference type="EMBL" id="CAKOES020000010">
    <property type="protein sequence ID" value="CAH2329698.1"/>
    <property type="molecule type" value="Genomic_DNA"/>
</dbReference>
<feature type="disulfide bond" evidence="24">
    <location>
        <begin position="526"/>
        <end position="553"/>
    </location>
</feature>
<dbReference type="PANTHER" id="PTHR19325">
    <property type="entry name" value="COMPLEMENT COMPONENT-RELATED SUSHI DOMAIN-CONTAINING"/>
    <property type="match status" value="1"/>
</dbReference>
<evidence type="ECO:0000256" key="17">
    <source>
        <dbReference type="ARBA" id="ARBA00038738"/>
    </source>
</evidence>
<keyword evidence="6 25" id="KW-0812">Transmembrane</keyword>
<comment type="caution">
    <text evidence="23">Lacks conserved residue(s) required for the propagation of feature annotation.</text>
</comment>
<dbReference type="Pfam" id="PF00084">
    <property type="entry name" value="Sushi"/>
    <property type="match status" value="15"/>
</dbReference>
<evidence type="ECO:0000313" key="29">
    <source>
        <dbReference type="EMBL" id="CAH2329698.1"/>
    </source>
</evidence>
<keyword evidence="10" id="KW-0677">Repeat</keyword>
<feature type="domain" description="Sushi" evidence="28">
    <location>
        <begin position="432"/>
        <end position="493"/>
    </location>
</feature>
<feature type="domain" description="Sushi" evidence="28">
    <location>
        <begin position="246"/>
        <end position="307"/>
    </location>
</feature>
<feature type="domain" description="Sushi" evidence="28">
    <location>
        <begin position="954"/>
        <end position="1012"/>
    </location>
</feature>
<evidence type="ECO:0000256" key="6">
    <source>
        <dbReference type="ARBA" id="ARBA00022692"/>
    </source>
</evidence>
<feature type="disulfide bond" evidence="24">
    <location>
        <begin position="800"/>
        <end position="827"/>
    </location>
</feature>
<keyword evidence="14 25" id="KW-0472">Membrane</keyword>
<dbReference type="InterPro" id="IPR016186">
    <property type="entry name" value="C-type_lectin-like/link_sf"/>
</dbReference>
<evidence type="ECO:0000256" key="18">
    <source>
        <dbReference type="ARBA" id="ARBA00040812"/>
    </source>
</evidence>
<feature type="disulfide bond" evidence="24">
    <location>
        <begin position="862"/>
        <end position="889"/>
    </location>
</feature>
<feature type="disulfide bond" evidence="24">
    <location>
        <begin position="924"/>
        <end position="951"/>
    </location>
</feature>
<dbReference type="InterPro" id="IPR050350">
    <property type="entry name" value="Compl-Cell_Adhes-Reg"/>
</dbReference>
<dbReference type="InterPro" id="IPR000436">
    <property type="entry name" value="Sushi_SCR_CCP_dom"/>
</dbReference>
<dbReference type="AlphaFoldDB" id="A0AAD1TPE7"/>
<evidence type="ECO:0000256" key="2">
    <source>
        <dbReference type="ARBA" id="ARBA00007360"/>
    </source>
</evidence>
<evidence type="ECO:0000256" key="21">
    <source>
        <dbReference type="ARBA" id="ARBA00043124"/>
    </source>
</evidence>
<feature type="domain" description="EGF-like" evidence="26">
    <location>
        <begin position="146"/>
        <end position="182"/>
    </location>
</feature>
<dbReference type="Gene3D" id="2.10.70.10">
    <property type="entry name" value="Complement Module, domain 1"/>
    <property type="match status" value="15"/>
</dbReference>
<evidence type="ECO:0000256" key="5">
    <source>
        <dbReference type="ARBA" id="ARBA00022659"/>
    </source>
</evidence>
<keyword evidence="3" id="KW-1003">Cell membrane</keyword>
<dbReference type="GO" id="GO:0046872">
    <property type="term" value="F:metal ion binding"/>
    <property type="evidence" value="ECO:0007669"/>
    <property type="project" value="UniProtKB-KW"/>
</dbReference>
<dbReference type="Pfam" id="PF00008">
    <property type="entry name" value="EGF"/>
    <property type="match status" value="1"/>
</dbReference>
<proteinExistence type="inferred from homology"/>
<evidence type="ECO:0000313" key="30">
    <source>
        <dbReference type="Proteomes" id="UP001295444"/>
    </source>
</evidence>
<feature type="domain" description="Sushi" evidence="28">
    <location>
        <begin position="830"/>
        <end position="891"/>
    </location>
</feature>
<keyword evidence="15 23" id="KW-1015">Disulfide bond</keyword>
<comment type="caution">
    <text evidence="29">The sequence shown here is derived from an EMBL/GenBank/DDBJ whole genome shotgun (WGS) entry which is preliminary data.</text>
</comment>
<reference evidence="29" key="1">
    <citation type="submission" date="2022-03" db="EMBL/GenBank/DDBJ databases">
        <authorList>
            <person name="Alioto T."/>
            <person name="Alioto T."/>
            <person name="Gomez Garrido J."/>
        </authorList>
    </citation>
    <scope>NUCLEOTIDE SEQUENCE</scope>
</reference>
<feature type="domain" description="Sushi" evidence="28">
    <location>
        <begin position="1072"/>
        <end position="1133"/>
    </location>
</feature>
<evidence type="ECO:0000256" key="24">
    <source>
        <dbReference type="PROSITE-ProRule" id="PRU00302"/>
    </source>
</evidence>
<evidence type="ECO:0000256" key="10">
    <source>
        <dbReference type="ARBA" id="ARBA00022737"/>
    </source>
</evidence>
<keyword evidence="12" id="KW-0130">Cell adhesion</keyword>
<feature type="disulfide bond" evidence="24">
    <location>
        <begin position="647"/>
        <end position="674"/>
    </location>
</feature>
<dbReference type="SMART" id="SM00181">
    <property type="entry name" value="EGF"/>
    <property type="match status" value="1"/>
</dbReference>
<evidence type="ECO:0000256" key="11">
    <source>
        <dbReference type="ARBA" id="ARBA00022837"/>
    </source>
</evidence>
<dbReference type="GO" id="GO:0005886">
    <property type="term" value="C:plasma membrane"/>
    <property type="evidence" value="ECO:0007669"/>
    <property type="project" value="UniProtKB-SubCell"/>
</dbReference>
<dbReference type="InterPro" id="IPR018378">
    <property type="entry name" value="C-type_lectin_CS"/>
</dbReference>
<feature type="disulfide bond" evidence="24">
    <location>
        <begin position="983"/>
        <end position="1010"/>
    </location>
</feature>
<evidence type="ECO:0000256" key="14">
    <source>
        <dbReference type="ARBA" id="ARBA00023136"/>
    </source>
</evidence>
<dbReference type="SUPFAM" id="SSF57535">
    <property type="entry name" value="Complement control module/SCR domain"/>
    <property type="match status" value="15"/>
</dbReference>
<dbReference type="InterPro" id="IPR002396">
    <property type="entry name" value="Selectin_superfamily"/>
</dbReference>
<keyword evidence="13 25" id="KW-1133">Transmembrane helix</keyword>
<evidence type="ECO:0000256" key="12">
    <source>
        <dbReference type="ARBA" id="ARBA00022889"/>
    </source>
</evidence>
<protein>
    <recommendedName>
        <fullName evidence="18">E-selectin</fullName>
    </recommendedName>
    <alternativeName>
        <fullName evidence="19">CD62 antigen-like family member E</fullName>
    </alternativeName>
    <alternativeName>
        <fullName evidence="20">Endothelial leukocyte adhesion molecule 1</fullName>
    </alternativeName>
    <alternativeName>
        <fullName evidence="21">Leukocyte-endothelial cell adhesion molecule 2</fullName>
    </alternativeName>
</protein>
<keyword evidence="4 23" id="KW-0245">EGF-like domain</keyword>
<dbReference type="PROSITE" id="PS50923">
    <property type="entry name" value="SUSHI"/>
    <property type="match status" value="15"/>
</dbReference>
<evidence type="ECO:0000259" key="28">
    <source>
        <dbReference type="PROSITE" id="PS50923"/>
    </source>
</evidence>
<dbReference type="PROSITE" id="PS50041">
    <property type="entry name" value="C_TYPE_LECTIN_2"/>
    <property type="match status" value="1"/>
</dbReference>
<dbReference type="PANTHER" id="PTHR19325:SF493">
    <property type="entry name" value="E-SELECTIN"/>
    <property type="match status" value="1"/>
</dbReference>
<feature type="disulfide bond" evidence="24">
    <location>
        <begin position="1104"/>
        <end position="1131"/>
    </location>
</feature>
<feature type="disulfide bond" evidence="24">
    <location>
        <begin position="402"/>
        <end position="429"/>
    </location>
</feature>
<feature type="domain" description="C-type lectin" evidence="27">
    <location>
        <begin position="26"/>
        <end position="146"/>
    </location>
</feature>
<dbReference type="PROSITE" id="PS01186">
    <property type="entry name" value="EGF_2"/>
    <property type="match status" value="1"/>
</dbReference>
<feature type="domain" description="Sushi" evidence="28">
    <location>
        <begin position="185"/>
        <end position="245"/>
    </location>
</feature>
<comment type="subcellular location">
    <subcellularLocation>
        <location evidence="1">Cell membrane</location>
        <topology evidence="1">Single-pass type I membrane protein</topology>
    </subcellularLocation>
</comment>
<evidence type="ECO:0000256" key="20">
    <source>
        <dbReference type="ARBA" id="ARBA00042113"/>
    </source>
</evidence>
<evidence type="ECO:0000259" key="27">
    <source>
        <dbReference type="PROSITE" id="PS50041"/>
    </source>
</evidence>
<feature type="domain" description="Sushi" evidence="28">
    <location>
        <begin position="892"/>
        <end position="953"/>
    </location>
</feature>
<feature type="disulfide bond" evidence="24">
    <location>
        <begin position="706"/>
        <end position="733"/>
    </location>
</feature>
<evidence type="ECO:0000256" key="19">
    <source>
        <dbReference type="ARBA" id="ARBA00041401"/>
    </source>
</evidence>
<organism evidence="29 30">
    <name type="scientific">Pelobates cultripes</name>
    <name type="common">Western spadefoot toad</name>
    <dbReference type="NCBI Taxonomy" id="61616"/>
    <lineage>
        <taxon>Eukaryota</taxon>
        <taxon>Metazoa</taxon>
        <taxon>Chordata</taxon>
        <taxon>Craniata</taxon>
        <taxon>Vertebrata</taxon>
        <taxon>Euteleostomi</taxon>
        <taxon>Amphibia</taxon>
        <taxon>Batrachia</taxon>
        <taxon>Anura</taxon>
        <taxon>Pelobatoidea</taxon>
        <taxon>Pelobatidae</taxon>
        <taxon>Pelobates</taxon>
    </lineage>
</organism>
<dbReference type="SMART" id="SM00034">
    <property type="entry name" value="CLECT"/>
    <property type="match status" value="1"/>
</dbReference>
<feature type="disulfide bond" evidence="24">
    <location>
        <begin position="340"/>
        <end position="367"/>
    </location>
</feature>
<gene>
    <name evidence="29" type="ORF">PECUL_23A036052</name>
</gene>
<dbReference type="FunFam" id="2.10.25.10:FF:000176">
    <property type="entry name" value="Selectin P"/>
    <property type="match status" value="1"/>
</dbReference>
<feature type="disulfide bond" evidence="24">
    <location>
        <begin position="1042"/>
        <end position="1069"/>
    </location>
</feature>
<dbReference type="GO" id="GO:0030246">
    <property type="term" value="F:carbohydrate binding"/>
    <property type="evidence" value="ECO:0007669"/>
    <property type="project" value="UniProtKB-KW"/>
</dbReference>
<accession>A0AAD1TPE7</accession>
<feature type="disulfide bond" evidence="24">
    <location>
        <begin position="588"/>
        <end position="615"/>
    </location>
</feature>
<keyword evidence="9" id="KW-0430">Lectin</keyword>
<evidence type="ECO:0000256" key="25">
    <source>
        <dbReference type="SAM" id="Phobius"/>
    </source>
</evidence>
<feature type="domain" description="Sushi" evidence="28">
    <location>
        <begin position="370"/>
        <end position="431"/>
    </location>
</feature>
<dbReference type="FunFam" id="2.10.70.10:FF:000001">
    <property type="entry name" value="Selectin P"/>
    <property type="match status" value="10"/>
</dbReference>
<dbReference type="FunFam" id="3.10.100.10:FF:000007">
    <property type="entry name" value="L-selectin"/>
    <property type="match status" value="1"/>
</dbReference>
<dbReference type="Proteomes" id="UP001295444">
    <property type="component" value="Unassembled WGS sequence"/>
</dbReference>
<dbReference type="InterPro" id="IPR035976">
    <property type="entry name" value="Sushi/SCR/CCP_sf"/>
</dbReference>
<evidence type="ECO:0000256" key="4">
    <source>
        <dbReference type="ARBA" id="ARBA00022536"/>
    </source>
</evidence>
<feature type="non-terminal residue" evidence="29">
    <location>
        <position position="1209"/>
    </location>
</feature>
<keyword evidence="30" id="KW-1185">Reference proteome</keyword>
<dbReference type="PROSITE" id="PS00615">
    <property type="entry name" value="C_TYPE_LECTIN_1"/>
    <property type="match status" value="1"/>
</dbReference>
<keyword evidence="8" id="KW-0732">Signal</keyword>
<evidence type="ECO:0000256" key="15">
    <source>
        <dbReference type="ARBA" id="ARBA00023157"/>
    </source>
</evidence>
<keyword evidence="16" id="KW-0325">Glycoprotein</keyword>
<dbReference type="InterPro" id="IPR000742">
    <property type="entry name" value="EGF"/>
</dbReference>
<evidence type="ECO:0000256" key="23">
    <source>
        <dbReference type="PROSITE-ProRule" id="PRU00076"/>
    </source>
</evidence>
<evidence type="ECO:0000256" key="9">
    <source>
        <dbReference type="ARBA" id="ARBA00022734"/>
    </source>
</evidence>
<dbReference type="SUPFAM" id="SSF56436">
    <property type="entry name" value="C-type lectin-like"/>
    <property type="match status" value="1"/>
</dbReference>
<comment type="similarity">
    <text evidence="2">Belongs to the selectin/LECAM family.</text>
</comment>
<evidence type="ECO:0000256" key="13">
    <source>
        <dbReference type="ARBA" id="ARBA00022989"/>
    </source>
</evidence>
<dbReference type="CDD" id="cd03592">
    <property type="entry name" value="CLECT_selectins_like"/>
    <property type="match status" value="1"/>
</dbReference>
<feature type="domain" description="Sushi" evidence="28">
    <location>
        <begin position="767"/>
        <end position="829"/>
    </location>
</feature>
<feature type="disulfide bond" evidence="23">
    <location>
        <begin position="172"/>
        <end position="181"/>
    </location>
</feature>
<dbReference type="Gene3D" id="3.10.100.10">
    <property type="entry name" value="Mannose-Binding Protein A, subunit A"/>
    <property type="match status" value="1"/>
</dbReference>
<evidence type="ECO:0000256" key="7">
    <source>
        <dbReference type="ARBA" id="ARBA00022723"/>
    </source>
</evidence>
<dbReference type="PROSITE" id="PS50026">
    <property type="entry name" value="EGF_3"/>
    <property type="match status" value="1"/>
</dbReference>
<feature type="domain" description="Sushi" evidence="28">
    <location>
        <begin position="308"/>
        <end position="369"/>
    </location>
</feature>
<dbReference type="Pfam" id="PF00059">
    <property type="entry name" value="Lectin_C"/>
    <property type="match status" value="1"/>
</dbReference>
<evidence type="ECO:0000256" key="3">
    <source>
        <dbReference type="ARBA" id="ARBA00022475"/>
    </source>
</evidence>
<feature type="domain" description="Sushi" evidence="28">
    <location>
        <begin position="1013"/>
        <end position="1071"/>
    </location>
</feature>
<dbReference type="CDD" id="cd00054">
    <property type="entry name" value="EGF_CA"/>
    <property type="match status" value="1"/>
</dbReference>
<evidence type="ECO:0000256" key="1">
    <source>
        <dbReference type="ARBA" id="ARBA00004251"/>
    </source>
</evidence>
<comment type="subunit">
    <text evidence="17">Interacts with SELPLG/PSGL1 and PODXL2 through the sialyl Lewis X epitope. SELPLG sulfation appears not to be required for this interaction.</text>
</comment>
<feature type="transmembrane region" description="Helical" evidence="25">
    <location>
        <begin position="1143"/>
        <end position="1164"/>
    </location>
</feature>
<dbReference type="InterPro" id="IPR016187">
    <property type="entry name" value="CTDL_fold"/>
</dbReference>
<comment type="function">
    <text evidence="22">Cell-surface glycoprotein having a role in immunoadhesion. Mediates in the adhesion of blood neutrophils in cytokine-activated endothelium through interaction with SELPLG/PSGL1. May have a role in capillary morphogenesis.</text>
</comment>
<dbReference type="CDD" id="cd00033">
    <property type="entry name" value="CCP"/>
    <property type="match status" value="15"/>
</dbReference>
<dbReference type="SUPFAM" id="SSF57196">
    <property type="entry name" value="EGF/Laminin"/>
    <property type="match status" value="1"/>
</dbReference>
<dbReference type="SMART" id="SM00032">
    <property type="entry name" value="CCP"/>
    <property type="match status" value="15"/>
</dbReference>
<feature type="domain" description="Sushi" evidence="28">
    <location>
        <begin position="556"/>
        <end position="617"/>
    </location>
</feature>
<keyword evidence="5 24" id="KW-0768">Sushi</keyword>
<dbReference type="GO" id="GO:0007155">
    <property type="term" value="P:cell adhesion"/>
    <property type="evidence" value="ECO:0007669"/>
    <property type="project" value="UniProtKB-KW"/>
</dbReference>
<feature type="domain" description="Sushi" evidence="28">
    <location>
        <begin position="677"/>
        <end position="735"/>
    </location>
</feature>
<name>A0AAD1TPE7_PELCU</name>
<sequence length="1209" mass="132264">ERLVYCIPKALLPGLTSGSLMMIPEIQGWSYFYSSTIMNYSKARAYCKEHYTDIVAIQNREENDYLNSILPYTNKYYWIGIRKKDSQWTWEGTNKVLNEEAKNWAKGEPNNENADEDCVEMYVKRLSDSGKWNDESCRKEKVALCYIAACNASSCSGHGECIETINNYTCKCNEGFYGTQCENVKTCDPLVASEKGSFDCLSPNGNYKYGASCEFRCEEGYIMHTENTVNCTANGWTSKPPTCQVAECTDLNAPHNGQIHCAGSFGDFMYNSSCKFSCDEGFQLIGNQELQCMKNSYWNGLEPRCEAIRCPTINVPENGSVMCSHINGNFSYNSSCEFTCSEGFILKGSEYLQCTANGEWTDQSPTCQAILCERPQKPVNGDMSCSSTGNSLTENSECHFECKEGFTLVGSDSILCVAPDQWTNETPKCQAMACPSLSNLEHGTMGCVDEFGEFQYNSKCTFTCNEGFILTGSDSIQCSSSGSWTFSIPLCQAMTCPVPPTLEQGSMECEHEFGEFQYNTKCNFTCNKGFSLIGSGSIHCSSSGTWSSDVPTCQAVTCPVPPMPDQGSMECVDEFIGNEYNSTCMFTCNKGFILTGSESIHCASSGSWSSDVPTCEAVTCPSLSNFKHGSMECDYEFQSNSKCTFKCNEGFILTGSESINCSSTGSWSSDVPTCQAIQCMTLETPEYGQVQCNRGFGYHSRCTFTCSEGFKMIGLSDLLCLVSGQWTSPAPTCEALRRISSNMAIKAFSENSKEIFSFKDEGGGPHPPCRGGPHLLRRGVPHSGLEKEMRHYNSKCTFTCNEGFILTGSDSIQCSSSGSWTFSIPLCQAMTCPVPPTLEQGSMECEHEFGEFQYNTKCNFTCNKGFSLIGSGSIHCSSSGTWSSDVPTCQAVTCPVPPMPDQGSMECVDEFIGNEYNSTCMFTCNKGFILTGSESIHCASSGSWSSDVPTCEAVTCPSLSNFKHGSMECDYEFQSNSKCTFKCNEGFILTGSESINCSSTGSWSSDVPTCQAIQCMTLETPEYGQVQCNRGFGYHSRCTFTCSEGFKMIGLSDLLCLVSGQWTCPAPTCEAMECQRLVAPYMGKINCTHPAGEFKYGSVCRFDCEKNSVLNGTSTLECDSAGKWSAPLPTCEAKTVLSESVNMTIGVVSAATLLSTASLLIWLLKRFRKTAKKFSPSSSCQSLEAAGVYQNTEENAYGLHSKVGPLTLQ</sequence>
<keyword evidence="11" id="KW-0106">Calcium</keyword>
<evidence type="ECO:0000259" key="26">
    <source>
        <dbReference type="PROSITE" id="PS50026"/>
    </source>
</evidence>
<dbReference type="PRINTS" id="PR00343">
    <property type="entry name" value="SELECTIN"/>
</dbReference>